<feature type="region of interest" description="Disordered" evidence="1">
    <location>
        <begin position="73"/>
        <end position="115"/>
    </location>
</feature>
<dbReference type="Proteomes" id="UP000812966">
    <property type="component" value="Unassembled WGS sequence"/>
</dbReference>
<name>A0A8K0JRK9_9TREE</name>
<evidence type="ECO:0000313" key="2">
    <source>
        <dbReference type="EMBL" id="KAG7571423.1"/>
    </source>
</evidence>
<organism evidence="2 3">
    <name type="scientific">Filobasidium floriforme</name>
    <dbReference type="NCBI Taxonomy" id="5210"/>
    <lineage>
        <taxon>Eukaryota</taxon>
        <taxon>Fungi</taxon>
        <taxon>Dikarya</taxon>
        <taxon>Basidiomycota</taxon>
        <taxon>Agaricomycotina</taxon>
        <taxon>Tremellomycetes</taxon>
        <taxon>Filobasidiales</taxon>
        <taxon>Filobasidiaceae</taxon>
        <taxon>Filobasidium</taxon>
    </lineage>
</organism>
<evidence type="ECO:0000256" key="1">
    <source>
        <dbReference type="SAM" id="MobiDB-lite"/>
    </source>
</evidence>
<accession>A0A8K0JRK9</accession>
<feature type="region of interest" description="Disordered" evidence="1">
    <location>
        <begin position="353"/>
        <end position="388"/>
    </location>
</feature>
<sequence length="424" mass="44743">MSPNISTFDTKGMGVRAAVPSINTNVKLARGTKTAAPSAYPRDKLLGLAGSPLAVSSVPDPERLRKYHDILTAGPSPSPASMGQSIKGDSTGRQSTMRRGWGSRHMGGMSAVTPTGTFGSLESLIRPASEMQVMTPEEDDEPPINITFASLNLYGMGPGAKKEPIGMKDALSPEAKEFVPTNTPASLSNMATEAIVGRPVMSTTPIVKEPTTERPTIDRMETMKPTQAVATSISVKIDAEGSDTDEHDNMPLSSVESVAAKNGHNIPSRPTLCALPPNLPRWAHKSDVPMAKRPQMNRNPSSSSLMTSVTMTSIAESNGNTTGRSMASPWRRQSAMPVFMDKHESIVAVPAASQPRPIQTENLSPEARSHPSSAVRVGSALPHPNSSRSWGIPGGSMASPARVPKLVTPTGLLGAVPMQGAGYK</sequence>
<protein>
    <submittedName>
        <fullName evidence="2">Uncharacterized protein</fullName>
    </submittedName>
</protein>
<comment type="caution">
    <text evidence="2">The sequence shown here is derived from an EMBL/GenBank/DDBJ whole genome shotgun (WGS) entry which is preliminary data.</text>
</comment>
<dbReference type="AlphaFoldDB" id="A0A8K0JRK9"/>
<proteinExistence type="predicted"/>
<reference evidence="2" key="1">
    <citation type="submission" date="2020-04" db="EMBL/GenBank/DDBJ databases">
        <title>Analysis of mating type loci in Filobasidium floriforme.</title>
        <authorList>
            <person name="Nowrousian M."/>
        </authorList>
    </citation>
    <scope>NUCLEOTIDE SEQUENCE</scope>
    <source>
        <strain evidence="2">CBS 6242</strain>
    </source>
</reference>
<keyword evidence="3" id="KW-1185">Reference proteome</keyword>
<gene>
    <name evidence="2" type="ORF">FFLO_00606</name>
</gene>
<feature type="compositionally biased region" description="Polar residues" evidence="1">
    <location>
        <begin position="79"/>
        <end position="97"/>
    </location>
</feature>
<dbReference type="EMBL" id="JABELV010000007">
    <property type="protein sequence ID" value="KAG7571423.1"/>
    <property type="molecule type" value="Genomic_DNA"/>
</dbReference>
<evidence type="ECO:0000313" key="3">
    <source>
        <dbReference type="Proteomes" id="UP000812966"/>
    </source>
</evidence>